<evidence type="ECO:0000313" key="2">
    <source>
        <dbReference type="Proteomes" id="UP000233293"/>
    </source>
</evidence>
<comment type="caution">
    <text evidence="1">The sequence shown here is derived from an EMBL/GenBank/DDBJ whole genome shotgun (WGS) entry which is preliminary data.</text>
</comment>
<dbReference type="InterPro" id="IPR004375">
    <property type="entry name" value="NanQ/TabA/YiaL"/>
</dbReference>
<dbReference type="SUPFAM" id="SSF51197">
    <property type="entry name" value="Clavaminate synthase-like"/>
    <property type="match status" value="1"/>
</dbReference>
<gene>
    <name evidence="1" type="ORF">CWS72_04120</name>
</gene>
<organism evidence="1 2">
    <name type="scientific">Telmatospirillum siberiense</name>
    <dbReference type="NCBI Taxonomy" id="382514"/>
    <lineage>
        <taxon>Bacteria</taxon>
        <taxon>Pseudomonadati</taxon>
        <taxon>Pseudomonadota</taxon>
        <taxon>Alphaproteobacteria</taxon>
        <taxon>Rhodospirillales</taxon>
        <taxon>Rhodospirillaceae</taxon>
        <taxon>Telmatospirillum</taxon>
    </lineage>
</organism>
<proteinExistence type="predicted"/>
<dbReference type="EMBL" id="PIUM01000003">
    <property type="protein sequence ID" value="PKU25758.1"/>
    <property type="molecule type" value="Genomic_DNA"/>
</dbReference>
<dbReference type="NCBIfam" id="TIGR00022">
    <property type="entry name" value="YhcH/YjgK/YiaL family protein"/>
    <property type="match status" value="1"/>
</dbReference>
<dbReference type="OrthoDB" id="6196468at2"/>
<reference evidence="2" key="1">
    <citation type="submission" date="2017-12" db="EMBL/GenBank/DDBJ databases">
        <title>Draft genome sequence of Telmatospirillum siberiense 26-4b1T, an acidotolerant peatland alphaproteobacterium potentially involved in sulfur cycling.</title>
        <authorList>
            <person name="Hausmann B."/>
            <person name="Pjevac P."/>
            <person name="Schreck K."/>
            <person name="Herbold C.W."/>
            <person name="Daims H."/>
            <person name="Wagner M."/>
            <person name="Pester M."/>
            <person name="Loy A."/>
        </authorList>
    </citation>
    <scope>NUCLEOTIDE SEQUENCE [LARGE SCALE GENOMIC DNA]</scope>
    <source>
        <strain evidence="2">26-4b1</strain>
    </source>
</reference>
<keyword evidence="2" id="KW-1185">Reference proteome</keyword>
<dbReference type="Proteomes" id="UP000233293">
    <property type="component" value="Unassembled WGS sequence"/>
</dbReference>
<evidence type="ECO:0000313" key="1">
    <source>
        <dbReference type="EMBL" id="PKU25758.1"/>
    </source>
</evidence>
<dbReference type="RefSeq" id="WP_101249302.1">
    <property type="nucleotide sequence ID" value="NZ_PIUM01000003.1"/>
</dbReference>
<dbReference type="GO" id="GO:0005829">
    <property type="term" value="C:cytosol"/>
    <property type="evidence" value="ECO:0007669"/>
    <property type="project" value="TreeGrafter"/>
</dbReference>
<sequence>MIFGNMNSAPEMLAWLPAGLRTAVSYLMGGDFDTRPAGRYDLAGDDIFVLVQDVTTKPKLEQKPEVHRRYIDVQFVVKGREAIGVAVDTGKNKVREDLLTERDVLFYEAMDDESTLVLKPGNFVILFPSDVHRPVCQVDGPEAVRKVVVKVKVDG</sequence>
<name>A0A2N3PZD8_9PROT</name>
<dbReference type="Gene3D" id="2.60.120.370">
    <property type="entry name" value="YhcH/YjgK/YiaL"/>
    <property type="match status" value="1"/>
</dbReference>
<dbReference type="Pfam" id="PF04074">
    <property type="entry name" value="DUF386"/>
    <property type="match status" value="1"/>
</dbReference>
<accession>A0A2N3PZD8</accession>
<dbReference type="PANTHER" id="PTHR34986">
    <property type="entry name" value="EVOLVED BETA-GALACTOSIDASE SUBUNIT BETA"/>
    <property type="match status" value="1"/>
</dbReference>
<dbReference type="PANTHER" id="PTHR34986:SF1">
    <property type="entry name" value="PROTEIN YIAL"/>
    <property type="match status" value="1"/>
</dbReference>
<dbReference type="InterPro" id="IPR037012">
    <property type="entry name" value="NanQ/TabA/YiaL_sf"/>
</dbReference>
<dbReference type="AlphaFoldDB" id="A0A2N3PZD8"/>
<protein>
    <submittedName>
        <fullName evidence="1">YhcH/YjgK/YiaL family protein</fullName>
    </submittedName>
</protein>